<dbReference type="InterPro" id="IPR020602">
    <property type="entry name" value="GTP_CycHdrlase_I_dom"/>
</dbReference>
<dbReference type="GO" id="GO:0005525">
    <property type="term" value="F:GTP binding"/>
    <property type="evidence" value="ECO:0007669"/>
    <property type="project" value="UniProtKB-KW"/>
</dbReference>
<dbReference type="GO" id="GO:0008270">
    <property type="term" value="F:zinc ion binding"/>
    <property type="evidence" value="ECO:0007669"/>
    <property type="project" value="UniProtKB-UniRule"/>
</dbReference>
<evidence type="ECO:0000256" key="6">
    <source>
        <dbReference type="HAMAP-Rule" id="MF_00223"/>
    </source>
</evidence>
<dbReference type="NCBIfam" id="NF006826">
    <property type="entry name" value="PRK09347.1-3"/>
    <property type="match status" value="1"/>
</dbReference>
<keyword evidence="6" id="KW-0862">Zinc</keyword>
<dbReference type="SUPFAM" id="SSF55620">
    <property type="entry name" value="Tetrahydrobiopterin biosynthesis enzymes-like"/>
    <property type="match status" value="1"/>
</dbReference>
<dbReference type="RefSeq" id="WP_054715808.1">
    <property type="nucleotide sequence ID" value="NZ_AZEU01000131.1"/>
</dbReference>
<evidence type="ECO:0000256" key="4">
    <source>
        <dbReference type="ARBA" id="ARBA00022801"/>
    </source>
</evidence>
<dbReference type="InterPro" id="IPR043133">
    <property type="entry name" value="GTP-CH-I_C/QueF"/>
</dbReference>
<comment type="pathway">
    <text evidence="2 6">Cofactor biosynthesis; 7,8-dihydroneopterin triphosphate biosynthesis; 7,8-dihydroneopterin triphosphate from GTP: step 1/1.</text>
</comment>
<dbReference type="EMBL" id="AZEU01000131">
    <property type="protein sequence ID" value="KRL45279.1"/>
    <property type="molecule type" value="Genomic_DNA"/>
</dbReference>
<keyword evidence="6" id="KW-0547">Nucleotide-binding</keyword>
<dbReference type="GO" id="GO:0005737">
    <property type="term" value="C:cytoplasm"/>
    <property type="evidence" value="ECO:0007669"/>
    <property type="project" value="TreeGrafter"/>
</dbReference>
<proteinExistence type="inferred from homology"/>
<dbReference type="Pfam" id="PF01227">
    <property type="entry name" value="GTP_cyclohydroI"/>
    <property type="match status" value="1"/>
</dbReference>
<evidence type="ECO:0000313" key="9">
    <source>
        <dbReference type="Proteomes" id="UP000051790"/>
    </source>
</evidence>
<dbReference type="UniPathway" id="UPA00848">
    <property type="reaction ID" value="UER00151"/>
</dbReference>
<name>A0A0R1QKH7_9LACO</name>
<comment type="caution">
    <text evidence="8">The sequence shown here is derived from an EMBL/GenBank/DDBJ whole genome shotgun (WGS) entry which is preliminary data.</text>
</comment>
<dbReference type="PANTHER" id="PTHR11109">
    <property type="entry name" value="GTP CYCLOHYDROLASE I"/>
    <property type="match status" value="1"/>
</dbReference>
<keyword evidence="4 6" id="KW-0378">Hydrolase</keyword>
<keyword evidence="5 6" id="KW-0342">GTP-binding</keyword>
<dbReference type="AlphaFoldDB" id="A0A0R1QKH7"/>
<keyword evidence="9" id="KW-1185">Reference proteome</keyword>
<comment type="catalytic activity">
    <reaction evidence="1 6">
        <text>GTP + H2O = 7,8-dihydroneopterin 3'-triphosphate + formate + H(+)</text>
        <dbReference type="Rhea" id="RHEA:17473"/>
        <dbReference type="ChEBI" id="CHEBI:15377"/>
        <dbReference type="ChEBI" id="CHEBI:15378"/>
        <dbReference type="ChEBI" id="CHEBI:15740"/>
        <dbReference type="ChEBI" id="CHEBI:37565"/>
        <dbReference type="ChEBI" id="CHEBI:58462"/>
        <dbReference type="EC" id="3.5.4.16"/>
    </reaction>
</comment>
<comment type="subunit">
    <text evidence="6">Homopolymer.</text>
</comment>
<reference evidence="8 9" key="1">
    <citation type="journal article" date="2015" name="Genome Announc.">
        <title>Expanding the biotechnology potential of lactobacilli through comparative genomics of 213 strains and associated genera.</title>
        <authorList>
            <person name="Sun Z."/>
            <person name="Harris H.M."/>
            <person name="McCann A."/>
            <person name="Guo C."/>
            <person name="Argimon S."/>
            <person name="Zhang W."/>
            <person name="Yang X."/>
            <person name="Jeffery I.B."/>
            <person name="Cooney J.C."/>
            <person name="Kagawa T.F."/>
            <person name="Liu W."/>
            <person name="Song Y."/>
            <person name="Salvetti E."/>
            <person name="Wrobel A."/>
            <person name="Rasinkangas P."/>
            <person name="Parkhill J."/>
            <person name="Rea M.C."/>
            <person name="O'Sullivan O."/>
            <person name="Ritari J."/>
            <person name="Douillard F.P."/>
            <person name="Paul Ross R."/>
            <person name="Yang R."/>
            <person name="Briner A.E."/>
            <person name="Felis G.E."/>
            <person name="de Vos W.M."/>
            <person name="Barrangou R."/>
            <person name="Klaenhammer T.R."/>
            <person name="Caufield P.W."/>
            <person name="Cui Y."/>
            <person name="Zhang H."/>
            <person name="O'Toole P.W."/>
        </authorList>
    </citation>
    <scope>NUCLEOTIDE SEQUENCE [LARGE SCALE GENOMIC DNA]</scope>
    <source>
        <strain evidence="8 9">DSM 13343</strain>
    </source>
</reference>
<dbReference type="Gene3D" id="1.10.286.10">
    <property type="match status" value="1"/>
</dbReference>
<evidence type="ECO:0000259" key="7">
    <source>
        <dbReference type="Pfam" id="PF01227"/>
    </source>
</evidence>
<dbReference type="HAMAP" id="MF_00223">
    <property type="entry name" value="FolE"/>
    <property type="match status" value="1"/>
</dbReference>
<dbReference type="EC" id="3.5.4.16" evidence="6"/>
<dbReference type="NCBIfam" id="TIGR00063">
    <property type="entry name" value="folE"/>
    <property type="match status" value="1"/>
</dbReference>
<feature type="binding site" evidence="6">
    <location>
        <position position="148"/>
    </location>
    <ligand>
        <name>Zn(2+)</name>
        <dbReference type="ChEBI" id="CHEBI:29105"/>
    </ligand>
</feature>
<dbReference type="PANTHER" id="PTHR11109:SF7">
    <property type="entry name" value="GTP CYCLOHYDROLASE 1"/>
    <property type="match status" value="1"/>
</dbReference>
<gene>
    <name evidence="6" type="primary">folE</name>
    <name evidence="8" type="ORF">FD01_GL000755</name>
</gene>
<dbReference type="NCBIfam" id="NF006825">
    <property type="entry name" value="PRK09347.1-2"/>
    <property type="match status" value="1"/>
</dbReference>
<protein>
    <recommendedName>
        <fullName evidence="6">GTP cyclohydrolase 1</fullName>
        <ecNumber evidence="6">3.5.4.16</ecNumber>
    </recommendedName>
    <alternativeName>
        <fullName evidence="6">GTP cyclohydrolase I</fullName>
        <shortName evidence="6">GTP-CH-I</shortName>
    </alternativeName>
</protein>
<sequence>MDQQRIENAVRELLDAVGEDTTRPGLIETPERVARMYQEVFGSLDKPADFKDYKVFETTEDPGLVMVQQIPFYSMCEHHLLPFFGHVTIGYMPSHKRIIGLSKLGRLVDFVARRPSVQEVLTTSIADQLQRVLDPKGIAVSVTARHMCMEMRGINRGDLFTYTSRYTGVFKTDLALRQEFQQEAQHRNGNR</sequence>
<dbReference type="FunFam" id="1.10.286.10:FF:000001">
    <property type="entry name" value="GTP cyclohydrolase 1"/>
    <property type="match status" value="1"/>
</dbReference>
<dbReference type="Proteomes" id="UP000051790">
    <property type="component" value="Unassembled WGS sequence"/>
</dbReference>
<dbReference type="InterPro" id="IPR043134">
    <property type="entry name" value="GTP-CH-I_N"/>
</dbReference>
<dbReference type="Gene3D" id="3.30.1130.10">
    <property type="match status" value="1"/>
</dbReference>
<dbReference type="GO" id="GO:0006729">
    <property type="term" value="P:tetrahydrobiopterin biosynthetic process"/>
    <property type="evidence" value="ECO:0007669"/>
    <property type="project" value="TreeGrafter"/>
</dbReference>
<comment type="similarity">
    <text evidence="6">Belongs to the GTP cyclohydrolase I family.</text>
</comment>
<dbReference type="PATRIC" id="fig|1423769.4.peg.805"/>
<evidence type="ECO:0000256" key="2">
    <source>
        <dbReference type="ARBA" id="ARBA00005080"/>
    </source>
</evidence>
<evidence type="ECO:0000256" key="3">
    <source>
        <dbReference type="ARBA" id="ARBA00022563"/>
    </source>
</evidence>
<organism evidence="8 9">
    <name type="scientific">Lacticaseibacillus manihotivorans DSM 13343 = JCM 12514</name>
    <dbReference type="NCBI Taxonomy" id="1423769"/>
    <lineage>
        <taxon>Bacteria</taxon>
        <taxon>Bacillati</taxon>
        <taxon>Bacillota</taxon>
        <taxon>Bacilli</taxon>
        <taxon>Lactobacillales</taxon>
        <taxon>Lactobacillaceae</taxon>
        <taxon>Lacticaseibacillus</taxon>
    </lineage>
</organism>
<accession>A0A0R1QKH7</accession>
<dbReference type="InterPro" id="IPR001474">
    <property type="entry name" value="GTP_CycHdrlase_I"/>
</dbReference>
<evidence type="ECO:0000313" key="8">
    <source>
        <dbReference type="EMBL" id="KRL45279.1"/>
    </source>
</evidence>
<keyword evidence="3 6" id="KW-0554">One-carbon metabolism</keyword>
<dbReference type="GO" id="GO:0046654">
    <property type="term" value="P:tetrahydrofolate biosynthetic process"/>
    <property type="evidence" value="ECO:0007669"/>
    <property type="project" value="UniProtKB-UniRule"/>
</dbReference>
<evidence type="ECO:0000256" key="5">
    <source>
        <dbReference type="ARBA" id="ARBA00023134"/>
    </source>
</evidence>
<feature type="domain" description="GTP cyclohydrolase I" evidence="7">
    <location>
        <begin position="6"/>
        <end position="183"/>
    </location>
</feature>
<dbReference type="GO" id="GO:0006730">
    <property type="term" value="P:one-carbon metabolic process"/>
    <property type="evidence" value="ECO:0007669"/>
    <property type="project" value="UniProtKB-UniRule"/>
</dbReference>
<keyword evidence="6" id="KW-0479">Metal-binding</keyword>
<dbReference type="FunFam" id="3.30.1130.10:FF:000001">
    <property type="entry name" value="GTP cyclohydrolase 1"/>
    <property type="match status" value="1"/>
</dbReference>
<evidence type="ECO:0000256" key="1">
    <source>
        <dbReference type="ARBA" id="ARBA00001052"/>
    </source>
</evidence>
<feature type="binding site" evidence="6">
    <location>
        <position position="76"/>
    </location>
    <ligand>
        <name>Zn(2+)</name>
        <dbReference type="ChEBI" id="CHEBI:29105"/>
    </ligand>
</feature>
<dbReference type="OrthoDB" id="9801207at2"/>
<dbReference type="GO" id="GO:0003934">
    <property type="term" value="F:GTP cyclohydrolase I activity"/>
    <property type="evidence" value="ECO:0007669"/>
    <property type="project" value="UniProtKB-UniRule"/>
</dbReference>
<feature type="binding site" evidence="6">
    <location>
        <position position="79"/>
    </location>
    <ligand>
        <name>Zn(2+)</name>
        <dbReference type="ChEBI" id="CHEBI:29105"/>
    </ligand>
</feature>